<dbReference type="AlphaFoldDB" id="A0A0C2X554"/>
<protein>
    <submittedName>
        <fullName evidence="1">Uncharacterized protein</fullName>
    </submittedName>
</protein>
<gene>
    <name evidence="1" type="ORF">M378DRAFT_651266</name>
</gene>
<reference evidence="1 2" key="1">
    <citation type="submission" date="2014-04" db="EMBL/GenBank/DDBJ databases">
        <title>Evolutionary Origins and Diversification of the Mycorrhizal Mutualists.</title>
        <authorList>
            <consortium name="DOE Joint Genome Institute"/>
            <consortium name="Mycorrhizal Genomics Consortium"/>
            <person name="Kohler A."/>
            <person name="Kuo A."/>
            <person name="Nagy L.G."/>
            <person name="Floudas D."/>
            <person name="Copeland A."/>
            <person name="Barry K.W."/>
            <person name="Cichocki N."/>
            <person name="Veneault-Fourrey C."/>
            <person name="LaButti K."/>
            <person name="Lindquist E.A."/>
            <person name="Lipzen A."/>
            <person name="Lundell T."/>
            <person name="Morin E."/>
            <person name="Murat C."/>
            <person name="Riley R."/>
            <person name="Ohm R."/>
            <person name="Sun H."/>
            <person name="Tunlid A."/>
            <person name="Henrissat B."/>
            <person name="Grigoriev I.V."/>
            <person name="Hibbett D.S."/>
            <person name="Martin F."/>
        </authorList>
    </citation>
    <scope>NUCLEOTIDE SEQUENCE [LARGE SCALE GENOMIC DNA]</scope>
    <source>
        <strain evidence="1 2">Koide BX008</strain>
    </source>
</reference>
<proteinExistence type="predicted"/>
<accession>A0A0C2X554</accession>
<name>A0A0C2X554_AMAMK</name>
<dbReference type="HOGENOM" id="CLU_2867205_0_0_1"/>
<evidence type="ECO:0000313" key="2">
    <source>
        <dbReference type="Proteomes" id="UP000054549"/>
    </source>
</evidence>
<dbReference type="EMBL" id="KN818255">
    <property type="protein sequence ID" value="KIL63853.1"/>
    <property type="molecule type" value="Genomic_DNA"/>
</dbReference>
<organism evidence="1 2">
    <name type="scientific">Amanita muscaria (strain Koide BX008)</name>
    <dbReference type="NCBI Taxonomy" id="946122"/>
    <lineage>
        <taxon>Eukaryota</taxon>
        <taxon>Fungi</taxon>
        <taxon>Dikarya</taxon>
        <taxon>Basidiomycota</taxon>
        <taxon>Agaricomycotina</taxon>
        <taxon>Agaricomycetes</taxon>
        <taxon>Agaricomycetidae</taxon>
        <taxon>Agaricales</taxon>
        <taxon>Pluteineae</taxon>
        <taxon>Amanitaceae</taxon>
        <taxon>Amanita</taxon>
    </lineage>
</organism>
<evidence type="ECO:0000313" key="1">
    <source>
        <dbReference type="EMBL" id="KIL63853.1"/>
    </source>
</evidence>
<sequence>MMVVSLFQSPSLPTHVCGKTVSILTSIRQGYRKSAKRRKNARACAASGIGIAFLLFESREIFHQ</sequence>
<dbReference type="Proteomes" id="UP000054549">
    <property type="component" value="Unassembled WGS sequence"/>
</dbReference>
<keyword evidence="2" id="KW-1185">Reference proteome</keyword>
<dbReference type="InParanoid" id="A0A0C2X554"/>